<sequence length="306" mass="35021">MNNFLKNPNNIIVILTVLAVVFAAGAWLKPFSADKKSLDVAITQNLELLASQNISKDESLEFRYGGQKISSLISTKIRIKNTGNQPIQQSDFIEGLGIIFPSNVKIVNYKLTQIQFLKTEYVFSSDFITKENDNELKFIPTLINPGEIFDLDVLITPNKPEYVKEIKYEQQDSGLFATPSEQINPENGQKIKYNQQDIKFKYQIYGIGKINQVSKIIPNIEKKSDASQTLIGLLKLVVFLILLFSIMISIVILIKKFFPPKKKTEYDDIEKKESKVLPTIIFLLIVICPILLWLILQFYYAWFLPT</sequence>
<keyword evidence="1" id="KW-1133">Transmembrane helix</keyword>
<dbReference type="EMBL" id="MFVT01000023">
    <property type="protein sequence ID" value="OGJ03470.1"/>
    <property type="molecule type" value="Genomic_DNA"/>
</dbReference>
<organism evidence="2 3">
    <name type="scientific">Candidatus Nomurabacteria bacterium RIFCSPLOWO2_12_FULL_41_10</name>
    <dbReference type="NCBI Taxonomy" id="1801795"/>
    <lineage>
        <taxon>Bacteria</taxon>
        <taxon>Candidatus Nomuraibacteriota</taxon>
    </lineage>
</organism>
<evidence type="ECO:0000313" key="2">
    <source>
        <dbReference type="EMBL" id="OGJ03470.1"/>
    </source>
</evidence>
<dbReference type="Proteomes" id="UP000176826">
    <property type="component" value="Unassembled WGS sequence"/>
</dbReference>
<keyword evidence="1" id="KW-0812">Transmembrane</keyword>
<feature type="transmembrane region" description="Helical" evidence="1">
    <location>
        <begin position="275"/>
        <end position="300"/>
    </location>
</feature>
<evidence type="ECO:0000256" key="1">
    <source>
        <dbReference type="SAM" id="Phobius"/>
    </source>
</evidence>
<keyword evidence="1" id="KW-0472">Membrane</keyword>
<comment type="caution">
    <text evidence="2">The sequence shown here is derived from an EMBL/GenBank/DDBJ whole genome shotgun (WGS) entry which is preliminary data.</text>
</comment>
<name>A0A1F6YAW6_9BACT</name>
<reference evidence="2 3" key="1">
    <citation type="journal article" date="2016" name="Nat. Commun.">
        <title>Thousands of microbial genomes shed light on interconnected biogeochemical processes in an aquifer system.</title>
        <authorList>
            <person name="Anantharaman K."/>
            <person name="Brown C.T."/>
            <person name="Hug L.A."/>
            <person name="Sharon I."/>
            <person name="Castelle C.J."/>
            <person name="Probst A.J."/>
            <person name="Thomas B.C."/>
            <person name="Singh A."/>
            <person name="Wilkins M.J."/>
            <person name="Karaoz U."/>
            <person name="Brodie E.L."/>
            <person name="Williams K.H."/>
            <person name="Hubbard S.S."/>
            <person name="Banfield J.F."/>
        </authorList>
    </citation>
    <scope>NUCLEOTIDE SEQUENCE [LARGE SCALE GENOMIC DNA]</scope>
</reference>
<gene>
    <name evidence="2" type="ORF">A3F97_03370</name>
</gene>
<proteinExistence type="predicted"/>
<protein>
    <submittedName>
        <fullName evidence="2">Uncharacterized protein</fullName>
    </submittedName>
</protein>
<feature type="transmembrane region" description="Helical" evidence="1">
    <location>
        <begin position="230"/>
        <end position="254"/>
    </location>
</feature>
<dbReference type="AlphaFoldDB" id="A0A1F6YAW6"/>
<accession>A0A1F6YAW6</accession>
<evidence type="ECO:0000313" key="3">
    <source>
        <dbReference type="Proteomes" id="UP000176826"/>
    </source>
</evidence>